<evidence type="ECO:0000313" key="2">
    <source>
        <dbReference type="Proteomes" id="UP000449547"/>
    </source>
</evidence>
<keyword evidence="2" id="KW-1185">Reference proteome</keyword>
<gene>
    <name evidence="1" type="ORF">DIURU_003849</name>
</gene>
<dbReference type="EMBL" id="SWFT01000112">
    <property type="protein sequence ID" value="KAA8900426.1"/>
    <property type="molecule type" value="Genomic_DNA"/>
</dbReference>
<dbReference type="GeneID" id="54782500"/>
<protein>
    <submittedName>
        <fullName evidence="1">Uncharacterized protein</fullName>
    </submittedName>
</protein>
<proteinExistence type="predicted"/>
<accession>A0A642UJZ1</accession>
<dbReference type="AlphaFoldDB" id="A0A642UJZ1"/>
<comment type="caution">
    <text evidence="1">The sequence shown here is derived from an EMBL/GenBank/DDBJ whole genome shotgun (WGS) entry which is preliminary data.</text>
</comment>
<organism evidence="1 2">
    <name type="scientific">Diutina rugosa</name>
    <name type="common">Yeast</name>
    <name type="synonym">Candida rugosa</name>
    <dbReference type="NCBI Taxonomy" id="5481"/>
    <lineage>
        <taxon>Eukaryota</taxon>
        <taxon>Fungi</taxon>
        <taxon>Dikarya</taxon>
        <taxon>Ascomycota</taxon>
        <taxon>Saccharomycotina</taxon>
        <taxon>Pichiomycetes</taxon>
        <taxon>Debaryomycetaceae</taxon>
        <taxon>Diutina</taxon>
    </lineage>
</organism>
<dbReference type="Proteomes" id="UP000449547">
    <property type="component" value="Unassembled WGS sequence"/>
</dbReference>
<dbReference type="VEuPathDB" id="FungiDB:DIURU_003849"/>
<sequence length="232" mass="26401">MDEMDDVYDSHMDVKKISGDYFLHLMTVADTTMMAKLVACQFLKEKWIRKGPRCDDIPKFVQGIFVGLQMTSPSDELAYLMRLMLGALSATISSMDSSQCRELLRTIVPISDNVDGPCAYGVQGLVYDLYTSFPKEVEEELWGSKMYDSIITNIDDFSDCIDHDFGLLDDLPGIILTFEGDFRRTALNYVLHNCDNELQRVYWTWLYGTVGFDSDDSDNSDDDSDDDDDDDN</sequence>
<dbReference type="RefSeq" id="XP_034011426.1">
    <property type="nucleotide sequence ID" value="XM_034156656.1"/>
</dbReference>
<name>A0A642UJZ1_DIURU</name>
<evidence type="ECO:0000313" key="1">
    <source>
        <dbReference type="EMBL" id="KAA8900426.1"/>
    </source>
</evidence>
<reference evidence="1 2" key="1">
    <citation type="submission" date="2019-07" db="EMBL/GenBank/DDBJ databases">
        <title>Genome assembly of two rare yeast pathogens: Diutina rugosa and Trichomonascus ciferrii.</title>
        <authorList>
            <person name="Mixao V."/>
            <person name="Saus E."/>
            <person name="Hansen A."/>
            <person name="Lass-Flor C."/>
            <person name="Gabaldon T."/>
        </authorList>
    </citation>
    <scope>NUCLEOTIDE SEQUENCE [LARGE SCALE GENOMIC DNA]</scope>
    <source>
        <strain evidence="1 2">CBS 613</strain>
    </source>
</reference>